<dbReference type="OrthoDB" id="4363590at2759"/>
<proteinExistence type="predicted"/>
<reference evidence="1" key="1">
    <citation type="submission" date="2022-12" db="EMBL/GenBank/DDBJ databases">
        <authorList>
            <person name="Petersen C."/>
        </authorList>
    </citation>
    <scope>NUCLEOTIDE SEQUENCE</scope>
    <source>
        <strain evidence="1">IBT 3081</strain>
    </source>
</reference>
<dbReference type="Proteomes" id="UP001147752">
    <property type="component" value="Unassembled WGS sequence"/>
</dbReference>
<comment type="caution">
    <text evidence="1">The sequence shown here is derived from an EMBL/GenBank/DDBJ whole genome shotgun (WGS) entry which is preliminary data.</text>
</comment>
<sequence>MAGKTDPPLPLEWTQRPPNDEFSYFTNGDKITVLLQTLDTFTLRSLNKFQSQRLHIYAETIQIDGDITLPGKELGLFCNKFLLPAGQSTATISVTGAKGVNGVPNQAIGDTNHGKKGGNLVLCIEEFDPLLLPDKNREQKKTGLYLQAYGGDGGNGAIGVGDKGGGPAGNGGDGGNITVYYGHALFGVMNNVMSLLNDSNIPWLSKLTSLRDYDFKVPISEGNKNRLVDLAKQTLADAKPLDEIRQLLRLISFDRAPDGTSPSESAAKLTSLIEDVQRCSKELSMGGATLDAIQKSHDVLDQFRQANPPYTTEQWKGFEDSTALLLTELKSSLEHPVQDSDSQVRATLTAVTKELQARVNHFTSQMRVMHSCRRGQGGVGGAGAIAGSERGSNGDAGKLDGKVKVHPLDFSGSENSLTYLDPVAHPDQCQMLLNRADLKYYAASGGQAFETFTKKQLEEQRSKMTPGFSGPKGGSLMTAPTGGGGSGTDSLYGEAGALYQRILKRLHFVPAVKRLLKLSNSKDTQSLTDDEKSKYSLVMAYAAMAANNLCLDPIIQIMQVHDHAVQRLNWIATGKDFMGHEGLWAPRLTYSFYEAELAALVPRSVELAKSFQEVQGEEKTKAAIQMSVEQCDLQLRGLEARIKVISGSTGGQLKVIGSQIYAYTPILKAKRNELQASIIAAKVEIAKKINFDPKFFLDALCMIAFCPDAFNVAAQTSNGIYQAATTVQSTEGHAVNKKYVISQFGDAGDSIEKLTEGYKARPDGHIDVDDPGATKLLSTKANLTKLLNSFKNAIPELHKVIESQLEHYVGIIEKRNTAVIEYNAAVQLLAKALADQEFYQHRSEELGQLQLSATAPSIRLWLLKYRQDLRYNILSTLYRGERALQFWGLNNSLAAIPTAQDFSDIDLLRMRTDALKEVFTESLTNRSDNPGTVWPAVDQVVSTQGRGKFFHLPSDLVKTFRDQPTKMRVIGSKPPSTYLLYQAYFAIPPVLKTSKKSFADLAGHADVRIDSARVWLYGAAVGKRDNKAELRLSLIHLGTESIVREDNEVFEFDHDAVRLDCTYDPTGIKEAADIPKSIGYDTQKLNSFRSLVMQARDETNGRVSASFGPFAHWCLSVSSEDNLDLDMSSLTDIAIEFSGESRGFN</sequence>
<organism evidence="1 2">
    <name type="scientific">Penicillium concentricum</name>
    <dbReference type="NCBI Taxonomy" id="293559"/>
    <lineage>
        <taxon>Eukaryota</taxon>
        <taxon>Fungi</taxon>
        <taxon>Dikarya</taxon>
        <taxon>Ascomycota</taxon>
        <taxon>Pezizomycotina</taxon>
        <taxon>Eurotiomycetes</taxon>
        <taxon>Eurotiomycetidae</taxon>
        <taxon>Eurotiales</taxon>
        <taxon>Aspergillaceae</taxon>
        <taxon>Penicillium</taxon>
    </lineage>
</organism>
<dbReference type="RefSeq" id="XP_056584326.1">
    <property type="nucleotide sequence ID" value="XM_056720191.1"/>
</dbReference>
<reference evidence="1" key="2">
    <citation type="journal article" date="2023" name="IMA Fungus">
        <title>Comparative genomic study of the Penicillium genus elucidates a diverse pangenome and 15 lateral gene transfer events.</title>
        <authorList>
            <person name="Petersen C."/>
            <person name="Sorensen T."/>
            <person name="Nielsen M.R."/>
            <person name="Sondergaard T.E."/>
            <person name="Sorensen J.L."/>
            <person name="Fitzpatrick D.A."/>
            <person name="Frisvad J.C."/>
            <person name="Nielsen K.L."/>
        </authorList>
    </citation>
    <scope>NUCLEOTIDE SEQUENCE</scope>
    <source>
        <strain evidence="1">IBT 3081</strain>
    </source>
</reference>
<keyword evidence="2" id="KW-1185">Reference proteome</keyword>
<evidence type="ECO:0000313" key="1">
    <source>
        <dbReference type="EMBL" id="KAJ5384550.1"/>
    </source>
</evidence>
<dbReference type="AlphaFoldDB" id="A0A9W9VLF5"/>
<gene>
    <name evidence="1" type="ORF">N7517_002461</name>
</gene>
<dbReference type="GeneID" id="81459374"/>
<protein>
    <submittedName>
        <fullName evidence="1">Uncharacterized protein</fullName>
    </submittedName>
</protein>
<evidence type="ECO:0000313" key="2">
    <source>
        <dbReference type="Proteomes" id="UP001147752"/>
    </source>
</evidence>
<name>A0A9W9VLF5_9EURO</name>
<dbReference type="EMBL" id="JAPZBT010000001">
    <property type="protein sequence ID" value="KAJ5384550.1"/>
    <property type="molecule type" value="Genomic_DNA"/>
</dbReference>
<accession>A0A9W9VLF5</accession>